<feature type="transmembrane region" description="Helical" evidence="2">
    <location>
        <begin position="287"/>
        <end position="305"/>
    </location>
</feature>
<feature type="compositionally biased region" description="Gly residues" evidence="1">
    <location>
        <begin position="379"/>
        <end position="393"/>
    </location>
</feature>
<gene>
    <name evidence="3" type="ORF">ACFQZI_10015</name>
</gene>
<feature type="transmembrane region" description="Helical" evidence="2">
    <location>
        <begin position="260"/>
        <end position="280"/>
    </location>
</feature>
<dbReference type="EMBL" id="JBHTIA010000005">
    <property type="protein sequence ID" value="MFD0765188.1"/>
    <property type="molecule type" value="Genomic_DNA"/>
</dbReference>
<accession>A0ABW2ZG37</accession>
<feature type="transmembrane region" description="Helical" evidence="2">
    <location>
        <begin position="48"/>
        <end position="71"/>
    </location>
</feature>
<dbReference type="Proteomes" id="UP001597073">
    <property type="component" value="Unassembled WGS sequence"/>
</dbReference>
<protein>
    <recommendedName>
        <fullName evidence="5">Membrane protein DUF2157</fullName>
    </recommendedName>
</protein>
<evidence type="ECO:0000256" key="2">
    <source>
        <dbReference type="SAM" id="Phobius"/>
    </source>
</evidence>
<keyword evidence="4" id="KW-1185">Reference proteome</keyword>
<evidence type="ECO:0008006" key="5">
    <source>
        <dbReference type="Google" id="ProtNLM"/>
    </source>
</evidence>
<feature type="region of interest" description="Disordered" evidence="1">
    <location>
        <begin position="371"/>
        <end position="393"/>
    </location>
</feature>
<name>A0ABW2ZG37_9SPHI</name>
<evidence type="ECO:0000313" key="4">
    <source>
        <dbReference type="Proteomes" id="UP001597073"/>
    </source>
</evidence>
<feature type="transmembrane region" description="Helical" evidence="2">
    <location>
        <begin position="83"/>
        <end position="100"/>
    </location>
</feature>
<keyword evidence="2" id="KW-0812">Transmembrane</keyword>
<feature type="transmembrane region" description="Helical" evidence="2">
    <location>
        <begin position="136"/>
        <end position="154"/>
    </location>
</feature>
<feature type="transmembrane region" description="Helical" evidence="2">
    <location>
        <begin position="112"/>
        <end position="130"/>
    </location>
</feature>
<reference evidence="4" key="1">
    <citation type="journal article" date="2019" name="Int. J. Syst. Evol. Microbiol.">
        <title>The Global Catalogue of Microorganisms (GCM) 10K type strain sequencing project: providing services to taxonomists for standard genome sequencing and annotation.</title>
        <authorList>
            <consortium name="The Broad Institute Genomics Platform"/>
            <consortium name="The Broad Institute Genome Sequencing Center for Infectious Disease"/>
            <person name="Wu L."/>
            <person name="Ma J."/>
        </authorList>
    </citation>
    <scope>NUCLEOTIDE SEQUENCE [LARGE SCALE GENOMIC DNA]</scope>
    <source>
        <strain evidence="4">CCUG 60742</strain>
    </source>
</reference>
<evidence type="ECO:0000313" key="3">
    <source>
        <dbReference type="EMBL" id="MFD0765188.1"/>
    </source>
</evidence>
<comment type="caution">
    <text evidence="3">The sequence shown here is derived from an EMBL/GenBank/DDBJ whole genome shotgun (WGS) entry which is preliminary data.</text>
</comment>
<keyword evidence="2" id="KW-1133">Transmembrane helix</keyword>
<feature type="transmembrane region" description="Helical" evidence="2">
    <location>
        <begin position="223"/>
        <end position="240"/>
    </location>
</feature>
<dbReference type="RefSeq" id="WP_377141981.1">
    <property type="nucleotide sequence ID" value="NZ_JBHTIA010000005.1"/>
</dbReference>
<feature type="transmembrane region" description="Helical" evidence="2">
    <location>
        <begin position="185"/>
        <end position="203"/>
    </location>
</feature>
<organism evidence="3 4">
    <name type="scientific">Mucilaginibacter lutimaris</name>
    <dbReference type="NCBI Taxonomy" id="931629"/>
    <lineage>
        <taxon>Bacteria</taxon>
        <taxon>Pseudomonadati</taxon>
        <taxon>Bacteroidota</taxon>
        <taxon>Sphingobacteriia</taxon>
        <taxon>Sphingobacteriales</taxon>
        <taxon>Sphingobacteriaceae</taxon>
        <taxon>Mucilaginibacter</taxon>
    </lineage>
</organism>
<feature type="transmembrane region" description="Helical" evidence="2">
    <location>
        <begin position="311"/>
        <end position="330"/>
    </location>
</feature>
<sequence>MIIYNKEWLHNKQVAEQVQTDMREGSITPEEFAKIRAAYAFYFYLPRLVIRVGLFILTLIILLFSGGLLSLFAAEARIIDTPAYPMVLGVICYVVLEHLVKNNRYLHSGPDNALLYVSATLFGGGFIWTISKMNLTFAEASICAAFICMMCVYLTVRFADVITALAACISFFAFVYFTYGKVGSVGLATMPFMIMVAAGGLFYLMNRLGKDIRNINYENCIDFAKIISLITLYAAGNYFVVNRLNNMLNNLDDSHTTIPLGFIFWIWTMLVPVLYVLIGIRKKSSMFLRLGLLAAVAAVATFRNYYHLMPIEVALTLAGAILLAASYTVIQYLKKRPNGITYAEPEVHSNFDKLNIEGLIVGQATSHLPNAQNHPTERFGGGSGGGGGSSGDF</sequence>
<feature type="transmembrane region" description="Helical" evidence="2">
    <location>
        <begin position="161"/>
        <end position="179"/>
    </location>
</feature>
<evidence type="ECO:0000256" key="1">
    <source>
        <dbReference type="SAM" id="MobiDB-lite"/>
    </source>
</evidence>
<keyword evidence="2" id="KW-0472">Membrane</keyword>
<proteinExistence type="predicted"/>